<dbReference type="AlphaFoldDB" id="A0A7V8VCU3"/>
<feature type="signal peptide" evidence="2">
    <location>
        <begin position="1"/>
        <end position="28"/>
    </location>
</feature>
<proteinExistence type="predicted"/>
<dbReference type="RefSeq" id="WP_194537074.1">
    <property type="nucleotide sequence ID" value="NZ_JACEFB010000002.1"/>
</dbReference>
<protein>
    <submittedName>
        <fullName evidence="3">Uncharacterized protein</fullName>
    </submittedName>
</protein>
<keyword evidence="1" id="KW-0175">Coiled coil</keyword>
<accession>A0A7V8VCU3</accession>
<evidence type="ECO:0000313" key="3">
    <source>
        <dbReference type="EMBL" id="MBA2225674.1"/>
    </source>
</evidence>
<evidence type="ECO:0000313" key="4">
    <source>
        <dbReference type="Proteomes" id="UP000542342"/>
    </source>
</evidence>
<dbReference type="Proteomes" id="UP000542342">
    <property type="component" value="Unassembled WGS sequence"/>
</dbReference>
<keyword evidence="2" id="KW-0732">Signal</keyword>
<name>A0A7V8VCU3_9BACT</name>
<reference evidence="3 4" key="1">
    <citation type="submission" date="2020-07" db="EMBL/GenBank/DDBJ databases">
        <title>Thermogemmata thermophila gen. nov., sp. nov., a novel moderate thermophilic planctomycete from a Kamchatka hot spring.</title>
        <authorList>
            <person name="Elcheninov A.G."/>
            <person name="Podosokorskaya O.A."/>
            <person name="Kovaleva O.L."/>
            <person name="Novikov A."/>
            <person name="Bonch-Osmolovskaya E.A."/>
            <person name="Toshchakov S.V."/>
            <person name="Kublanov I.V."/>
        </authorList>
    </citation>
    <scope>NUCLEOTIDE SEQUENCE [LARGE SCALE GENOMIC DNA]</scope>
    <source>
        <strain evidence="3 4">2918</strain>
    </source>
</reference>
<evidence type="ECO:0000256" key="2">
    <source>
        <dbReference type="SAM" id="SignalP"/>
    </source>
</evidence>
<evidence type="ECO:0000256" key="1">
    <source>
        <dbReference type="SAM" id="Coils"/>
    </source>
</evidence>
<comment type="caution">
    <text evidence="3">The sequence shown here is derived from an EMBL/GenBank/DDBJ whole genome shotgun (WGS) entry which is preliminary data.</text>
</comment>
<feature type="coiled-coil region" evidence="1">
    <location>
        <begin position="76"/>
        <end position="103"/>
    </location>
</feature>
<feature type="chain" id="PRO_5030965213" evidence="2">
    <location>
        <begin position="29"/>
        <end position="122"/>
    </location>
</feature>
<sequence>MRRFLQRCLLCAAAAGLGSLFLLGTTPAQETKQEAKKGAAAPQVKGEDVKLRGQLPPNWGKIGLSEEQKQKIYQIQNKYNAEIARLEAQVKELRAKRDQEMRSVLTEEQKKRLEEILLKKIK</sequence>
<organism evidence="3 4">
    <name type="scientific">Thermogemmata fonticola</name>
    <dbReference type="NCBI Taxonomy" id="2755323"/>
    <lineage>
        <taxon>Bacteria</taxon>
        <taxon>Pseudomonadati</taxon>
        <taxon>Planctomycetota</taxon>
        <taxon>Planctomycetia</taxon>
        <taxon>Gemmatales</taxon>
        <taxon>Gemmataceae</taxon>
        <taxon>Thermogemmata</taxon>
    </lineage>
</organism>
<dbReference type="EMBL" id="JACEFB010000002">
    <property type="protein sequence ID" value="MBA2225674.1"/>
    <property type="molecule type" value="Genomic_DNA"/>
</dbReference>
<gene>
    <name evidence="3" type="ORF">H0921_05800</name>
</gene>
<keyword evidence="4" id="KW-1185">Reference proteome</keyword>